<keyword evidence="4 10" id="KW-0547">Nucleotide-binding</keyword>
<dbReference type="InterPro" id="IPR001412">
    <property type="entry name" value="aa-tRNA-synth_I_CS"/>
</dbReference>
<dbReference type="InterPro" id="IPR002306">
    <property type="entry name" value="Trp-tRNA-ligase"/>
</dbReference>
<dbReference type="FunFam" id="1.10.240.10:FF:000005">
    <property type="entry name" value="Tryptophan--tRNA ligase"/>
    <property type="match status" value="1"/>
</dbReference>
<dbReference type="AlphaFoldDB" id="A0A557S7T3"/>
<dbReference type="GO" id="GO:0005829">
    <property type="term" value="C:cytosol"/>
    <property type="evidence" value="ECO:0007669"/>
    <property type="project" value="TreeGrafter"/>
</dbReference>
<evidence type="ECO:0000256" key="4">
    <source>
        <dbReference type="ARBA" id="ARBA00022741"/>
    </source>
</evidence>
<evidence type="ECO:0000256" key="10">
    <source>
        <dbReference type="RuleBase" id="RU363036"/>
    </source>
</evidence>
<dbReference type="NCBIfam" id="NF008922">
    <property type="entry name" value="PRK12283.1"/>
    <property type="match status" value="1"/>
</dbReference>
<gene>
    <name evidence="11" type="ORF">FHP88_11245</name>
</gene>
<evidence type="ECO:0000256" key="3">
    <source>
        <dbReference type="ARBA" id="ARBA00022598"/>
    </source>
</evidence>
<evidence type="ECO:0000256" key="1">
    <source>
        <dbReference type="ARBA" id="ARBA00005594"/>
    </source>
</evidence>
<dbReference type="EMBL" id="VMNH01000013">
    <property type="protein sequence ID" value="TVO73453.1"/>
    <property type="molecule type" value="Genomic_DNA"/>
</dbReference>
<dbReference type="InterPro" id="IPR014729">
    <property type="entry name" value="Rossmann-like_a/b/a_fold"/>
</dbReference>
<reference evidence="11 12" key="1">
    <citation type="submission" date="2019-07" db="EMBL/GenBank/DDBJ databases">
        <title>The pathways for chlorine oxyanion respiration interact through the shared metabolite chlorate.</title>
        <authorList>
            <person name="Barnum T.P."/>
            <person name="Cheng Y."/>
            <person name="Hill K.A."/>
            <person name="Lucas L.N."/>
            <person name="Carlson H.K."/>
            <person name="Coates J.D."/>
        </authorList>
    </citation>
    <scope>NUCLEOTIDE SEQUENCE [LARGE SCALE GENOMIC DNA]</scope>
    <source>
        <strain evidence="11 12">BK-1</strain>
    </source>
</reference>
<dbReference type="NCBIfam" id="TIGR00233">
    <property type="entry name" value="trpS"/>
    <property type="match status" value="1"/>
</dbReference>
<dbReference type="GO" id="GO:0005524">
    <property type="term" value="F:ATP binding"/>
    <property type="evidence" value="ECO:0007669"/>
    <property type="project" value="UniProtKB-KW"/>
</dbReference>
<dbReference type="GO" id="GO:0006436">
    <property type="term" value="P:tryptophanyl-tRNA aminoacylation"/>
    <property type="evidence" value="ECO:0007669"/>
    <property type="project" value="UniProtKB-UniRule"/>
</dbReference>
<keyword evidence="7 10" id="KW-0030">Aminoacyl-tRNA synthetase</keyword>
<dbReference type="PRINTS" id="PR01039">
    <property type="entry name" value="TRNASYNTHTRP"/>
</dbReference>
<protein>
    <recommendedName>
        <fullName evidence="2 9">Tryptophan--tRNA ligase</fullName>
        <ecNumber evidence="2 9">6.1.1.2</ecNumber>
    </recommendedName>
</protein>
<keyword evidence="12" id="KW-1185">Reference proteome</keyword>
<dbReference type="Gene3D" id="1.10.240.10">
    <property type="entry name" value="Tyrosyl-Transfer RNA Synthetase"/>
    <property type="match status" value="1"/>
</dbReference>
<evidence type="ECO:0000313" key="12">
    <source>
        <dbReference type="Proteomes" id="UP000316649"/>
    </source>
</evidence>
<evidence type="ECO:0000256" key="8">
    <source>
        <dbReference type="ARBA" id="ARBA00049929"/>
    </source>
</evidence>
<comment type="catalytic activity">
    <reaction evidence="8">
        <text>tRNA(Trp) + L-tryptophan + ATP = L-tryptophyl-tRNA(Trp) + AMP + diphosphate + H(+)</text>
        <dbReference type="Rhea" id="RHEA:24080"/>
        <dbReference type="Rhea" id="RHEA-COMP:9671"/>
        <dbReference type="Rhea" id="RHEA-COMP:9705"/>
        <dbReference type="ChEBI" id="CHEBI:15378"/>
        <dbReference type="ChEBI" id="CHEBI:30616"/>
        <dbReference type="ChEBI" id="CHEBI:33019"/>
        <dbReference type="ChEBI" id="CHEBI:57912"/>
        <dbReference type="ChEBI" id="CHEBI:78442"/>
        <dbReference type="ChEBI" id="CHEBI:78535"/>
        <dbReference type="ChEBI" id="CHEBI:456215"/>
        <dbReference type="EC" id="6.1.1.2"/>
    </reaction>
</comment>
<accession>A0A557S7T3</accession>
<evidence type="ECO:0000256" key="6">
    <source>
        <dbReference type="ARBA" id="ARBA00022917"/>
    </source>
</evidence>
<organism evidence="11 12">
    <name type="scientific">Sedimenticola selenatireducens</name>
    <dbReference type="NCBI Taxonomy" id="191960"/>
    <lineage>
        <taxon>Bacteria</taxon>
        <taxon>Pseudomonadati</taxon>
        <taxon>Pseudomonadota</taxon>
        <taxon>Gammaproteobacteria</taxon>
        <taxon>Chromatiales</taxon>
        <taxon>Sedimenticolaceae</taxon>
        <taxon>Sedimenticola</taxon>
    </lineage>
</organism>
<dbReference type="Proteomes" id="UP000316649">
    <property type="component" value="Unassembled WGS sequence"/>
</dbReference>
<evidence type="ECO:0000256" key="9">
    <source>
        <dbReference type="NCBIfam" id="TIGR00233"/>
    </source>
</evidence>
<dbReference type="CDD" id="cd00806">
    <property type="entry name" value="TrpRS_core"/>
    <property type="match status" value="1"/>
</dbReference>
<dbReference type="PANTHER" id="PTHR43766">
    <property type="entry name" value="TRYPTOPHAN--TRNA LIGASE, MITOCHONDRIAL"/>
    <property type="match status" value="1"/>
</dbReference>
<dbReference type="InterPro" id="IPR050203">
    <property type="entry name" value="Trp-tRNA_synthetase"/>
</dbReference>
<dbReference type="SUPFAM" id="SSF52374">
    <property type="entry name" value="Nucleotidylyl transferase"/>
    <property type="match status" value="1"/>
</dbReference>
<dbReference type="Gene3D" id="3.40.50.620">
    <property type="entry name" value="HUPs"/>
    <property type="match status" value="1"/>
</dbReference>
<dbReference type="GO" id="GO:0004830">
    <property type="term" value="F:tryptophan-tRNA ligase activity"/>
    <property type="evidence" value="ECO:0007669"/>
    <property type="project" value="UniProtKB-UniRule"/>
</dbReference>
<sequence>MNSVPAQHARVLSGMRPTGRLHLGHYHGVLKNWVELQHEYECFFFVADWHALTTHYEDPTIIPNSVSEMVIDWLAAGVNQGEAKIFIQSQVPEHAELHLLLSMITPLGWLERVPSYKDQQEKLKEKDLATYGFLGYPLLQAADILMYKAGLVPVGEDQVAHVELTREVARRFNHIYGRETGFEDLAEQAIKKMGKKNAKVYNRYRKSYQEQGDQDALDAARALLDSQQNITVNDRDRLFGYLEGSGRVILPEPQPLLTKASKMPGLDGQKMSKSYGNTIALRDDPEVIEKALRTMPTDTNRVRRTDPGEPERCPVWQFHLVYSDESVKAWVQEGCRSAGIGCVECKQPVIDAVLQELKPIQARARAFESQPDVVRNIIAEGCEAARDMAQSTMAEVRHAMSLNYR</sequence>
<dbReference type="InterPro" id="IPR002305">
    <property type="entry name" value="aa-tRNA-synth_Ic"/>
</dbReference>
<dbReference type="OrthoDB" id="9801042at2"/>
<evidence type="ECO:0000256" key="5">
    <source>
        <dbReference type="ARBA" id="ARBA00022840"/>
    </source>
</evidence>
<comment type="similarity">
    <text evidence="1 10">Belongs to the class-I aminoacyl-tRNA synthetase family.</text>
</comment>
<evidence type="ECO:0000313" key="11">
    <source>
        <dbReference type="EMBL" id="TVO73453.1"/>
    </source>
</evidence>
<dbReference type="EC" id="6.1.1.2" evidence="2 9"/>
<proteinExistence type="inferred from homology"/>
<dbReference type="PANTHER" id="PTHR43766:SF1">
    <property type="entry name" value="TRYPTOPHAN--TRNA LIGASE, MITOCHONDRIAL"/>
    <property type="match status" value="1"/>
</dbReference>
<evidence type="ECO:0000256" key="2">
    <source>
        <dbReference type="ARBA" id="ARBA00013161"/>
    </source>
</evidence>
<keyword evidence="5 10" id="KW-0067">ATP-binding</keyword>
<dbReference type="RefSeq" id="WP_144359176.1">
    <property type="nucleotide sequence ID" value="NZ_VMNH01000013.1"/>
</dbReference>
<comment type="caution">
    <text evidence="11">The sequence shown here is derived from an EMBL/GenBank/DDBJ whole genome shotgun (WGS) entry which is preliminary data.</text>
</comment>
<keyword evidence="3 10" id="KW-0436">Ligase</keyword>
<keyword evidence="6 10" id="KW-0648">Protein biosynthesis</keyword>
<dbReference type="Pfam" id="PF00579">
    <property type="entry name" value="tRNA-synt_1b"/>
    <property type="match status" value="2"/>
</dbReference>
<name>A0A557S7T3_9GAMM</name>
<evidence type="ECO:0000256" key="7">
    <source>
        <dbReference type="ARBA" id="ARBA00023146"/>
    </source>
</evidence>
<dbReference type="PROSITE" id="PS00178">
    <property type="entry name" value="AA_TRNA_LIGASE_I"/>
    <property type="match status" value="1"/>
</dbReference>